<keyword evidence="3" id="KW-1185">Reference proteome</keyword>
<evidence type="ECO:0000313" key="3">
    <source>
        <dbReference type="Proteomes" id="UP001217417"/>
    </source>
</evidence>
<comment type="caution">
    <text evidence="2">The sequence shown here is derived from an EMBL/GenBank/DDBJ whole genome shotgun (WGS) entry which is preliminary data.</text>
</comment>
<dbReference type="InterPro" id="IPR032675">
    <property type="entry name" value="LRR_dom_sf"/>
</dbReference>
<dbReference type="RefSeq" id="XP_056045558.1">
    <property type="nucleotide sequence ID" value="XM_056185917.1"/>
</dbReference>
<evidence type="ECO:0000313" key="2">
    <source>
        <dbReference type="EMBL" id="KAJ8102108.1"/>
    </source>
</evidence>
<organism evidence="2 3">
    <name type="scientific">Lipomyces tetrasporus</name>
    <dbReference type="NCBI Taxonomy" id="54092"/>
    <lineage>
        <taxon>Eukaryota</taxon>
        <taxon>Fungi</taxon>
        <taxon>Dikarya</taxon>
        <taxon>Ascomycota</taxon>
        <taxon>Saccharomycotina</taxon>
        <taxon>Lipomycetes</taxon>
        <taxon>Lipomycetales</taxon>
        <taxon>Lipomycetaceae</taxon>
        <taxon>Lipomyces</taxon>
    </lineage>
</organism>
<protein>
    <submittedName>
        <fullName evidence="2">Uncharacterized protein</fullName>
    </submittedName>
</protein>
<proteinExistence type="predicted"/>
<name>A0AAD7QVJ9_9ASCO</name>
<dbReference type="EMBL" id="JARPMG010000003">
    <property type="protein sequence ID" value="KAJ8102108.1"/>
    <property type="molecule type" value="Genomic_DNA"/>
</dbReference>
<sequence length="546" mass="60418">MCCYSTVSAAPQLALPMTVPPESSTLMATAVPIPRPQTSSLYAMSPPASSYDGSAPSSVASSSATEPPSPSPYSMADSANYLSSSADTLVGSGTQQPNGRPETVQLMALPAEILNSIFDYVVTDRHDIHKAKLLPLGLTCSKLCCDVNRYLYADIKLHSVRAFNKLVSTLLSSSLTVAPLVQSFSYTAPGEFTPRAASGYLPSDLTPILTHLPTILHLCPNIESLALENVNDVSLKDWQHLFPASAAAMQRIQKFSWSYYAGWRRGRNFSHVWFQVLARFANLREIRLANCVINPEAMSNIPLGAFVNVDTLFLQNICWSMQDMEMFAPLLPNVEYLDLMTIKVIPSPTTPYHPLPPMFKKLKALTMDCPSRILSTNHHICSFLAPSLRTSLRALSVSGGCSLCPAFFKNLRIDTLSVHLSQLRLCQGFESMRELNDVVVNCIKANPFTKRAVIEAPSLAVVDKNEVNHGGVTDIGRTGRWVLVDVDYREQKQPGRKNIRKFEDKPESAHLEHGYNTRHQILGIEEKRLRDLESAYRECVRLSSQS</sequence>
<dbReference type="SUPFAM" id="SSF52047">
    <property type="entry name" value="RNI-like"/>
    <property type="match status" value="1"/>
</dbReference>
<dbReference type="GeneID" id="80881083"/>
<dbReference type="Gene3D" id="3.80.10.10">
    <property type="entry name" value="Ribonuclease Inhibitor"/>
    <property type="match status" value="1"/>
</dbReference>
<evidence type="ECO:0000256" key="1">
    <source>
        <dbReference type="SAM" id="MobiDB-lite"/>
    </source>
</evidence>
<accession>A0AAD7QVJ9</accession>
<feature type="compositionally biased region" description="Low complexity" evidence="1">
    <location>
        <begin position="53"/>
        <end position="66"/>
    </location>
</feature>
<feature type="region of interest" description="Disordered" evidence="1">
    <location>
        <begin position="53"/>
        <end position="76"/>
    </location>
</feature>
<dbReference type="Proteomes" id="UP001217417">
    <property type="component" value="Unassembled WGS sequence"/>
</dbReference>
<gene>
    <name evidence="2" type="ORF">POJ06DRAFT_236735</name>
</gene>
<reference evidence="2" key="1">
    <citation type="submission" date="2023-03" db="EMBL/GenBank/DDBJ databases">
        <title>Near-Complete genome sequence of Lipomyces tetrasporous NRRL Y-64009, an oleaginous yeast capable of growing on lignocellulosic hydrolysates.</title>
        <authorList>
            <consortium name="Lawrence Berkeley National Laboratory"/>
            <person name="Jagtap S.S."/>
            <person name="Liu J.-J."/>
            <person name="Walukiewicz H.E."/>
            <person name="Pangilinan J."/>
            <person name="Lipzen A."/>
            <person name="Ahrendt S."/>
            <person name="Koriabine M."/>
            <person name="Cobaugh K."/>
            <person name="Salamov A."/>
            <person name="Yoshinaga Y."/>
            <person name="Ng V."/>
            <person name="Daum C."/>
            <person name="Grigoriev I.V."/>
            <person name="Slininger P.J."/>
            <person name="Dien B.S."/>
            <person name="Jin Y.-S."/>
            <person name="Rao C.V."/>
        </authorList>
    </citation>
    <scope>NUCLEOTIDE SEQUENCE</scope>
    <source>
        <strain evidence="2">NRRL Y-64009</strain>
    </source>
</reference>
<dbReference type="AlphaFoldDB" id="A0AAD7QVJ9"/>